<dbReference type="SMART" id="SM00382">
    <property type="entry name" value="AAA"/>
    <property type="match status" value="2"/>
</dbReference>
<dbReference type="PANTHER" id="PTHR42764:SF1">
    <property type="entry name" value="PHOSPHONATES UTILIZATION ATP-BINDING PROTEIN PHNK-RELATED"/>
    <property type="match status" value="1"/>
</dbReference>
<evidence type="ECO:0000259" key="3">
    <source>
        <dbReference type="PROSITE" id="PS50893"/>
    </source>
</evidence>
<dbReference type="GO" id="GO:0019700">
    <property type="term" value="P:organic phosphonate catabolic process"/>
    <property type="evidence" value="ECO:0007669"/>
    <property type="project" value="TreeGrafter"/>
</dbReference>
<evidence type="ECO:0000313" key="5">
    <source>
        <dbReference type="Proteomes" id="UP000239462"/>
    </source>
</evidence>
<dbReference type="KEGG" id="mmad:MMJJ_12070"/>
<dbReference type="InterPro" id="IPR017871">
    <property type="entry name" value="ABC_transporter-like_CS"/>
</dbReference>
<proteinExistence type="predicted"/>
<dbReference type="PROSITE" id="PS00211">
    <property type="entry name" value="ABC_TRANSPORTER_1"/>
    <property type="match status" value="2"/>
</dbReference>
<dbReference type="PROSITE" id="PS50893">
    <property type="entry name" value="ABC_TRANSPORTER_2"/>
    <property type="match status" value="2"/>
</dbReference>
<keyword evidence="1" id="KW-0547">Nucleotide-binding</keyword>
<evidence type="ECO:0000256" key="2">
    <source>
        <dbReference type="ARBA" id="ARBA00022840"/>
    </source>
</evidence>
<dbReference type="GO" id="GO:0016887">
    <property type="term" value="F:ATP hydrolysis activity"/>
    <property type="evidence" value="ECO:0007669"/>
    <property type="project" value="InterPro"/>
</dbReference>
<accession>A0A2L1CB36</accession>
<dbReference type="AlphaFoldDB" id="A0A2L1CB36"/>
<dbReference type="Proteomes" id="UP000239462">
    <property type="component" value="Chromosome"/>
</dbReference>
<dbReference type="SUPFAM" id="SSF52540">
    <property type="entry name" value="P-loop containing nucleoside triphosphate hydrolases"/>
    <property type="match status" value="2"/>
</dbReference>
<keyword evidence="2 4" id="KW-0067">ATP-binding</keyword>
<dbReference type="PANTHER" id="PTHR42764">
    <property type="entry name" value="PHOSPHONATES UTILIZATION ATP-BINDING PROTEIN PHNK-RELATED"/>
    <property type="match status" value="1"/>
</dbReference>
<reference evidence="5" key="1">
    <citation type="journal article" date="2018" name="Genome Announc.">
        <title>Complete Genome Sequence of the Methanococcus maripaludis Type Strain JJ (DSM 2067), a Model for Selenoprotein Synthesis in Archaea.</title>
        <authorList>
            <person name="Poehlein A."/>
            <person name="Heym D."/>
            <person name="Quitzke V."/>
            <person name="Fersch J."/>
            <person name="Daniel R."/>
            <person name="Rother M."/>
        </authorList>
    </citation>
    <scope>NUCLEOTIDE SEQUENCE [LARGE SCALE GENOMIC DNA]</scope>
    <source>
        <strain evidence="5">DSM 2067</strain>
    </source>
</reference>
<sequence length="574" mass="64661">MINTFKKLNIYRLWYIYVHDNFGEIMAVTVENLTKRYGEKVALDNVSFDVKKGDILGIIGKSGAGKTTLIKILRGVESFDEGKIEVCGKTENLREITAIHLQRNFALWAEPAIYNIIRKLYAVRTDSDEGLPLEEEMEEYRKDATEILKLVGLEHKKDAYSNILSGGEKQRLILGRQLAKIYAKGGDGVLLLDEPATMACPASKQILLDVLKNINEKLGVTIIVTSHLPEIHKYLCKSCILIENGKIVMRDTPQNVVDEFLKDMVETYDRTSKPTEKTIVEVEDASKRYYVVNGGETLNLKDISFEVKEKEILSILGPSGTGKSVILRLLAGLEAPDKGVVKLEGIDLKDFGWNRMNLRRKIGIMHQEFSLAHYLTVNELLKYRLGVKSIETVESAKLKAAELGISPKMVDGLYQLLDLPETEMRNKLDKIGISEMVVRQLFPAKQVEYDANDLLDALDLNKETLNKKPTELSGGEKVRVAMALQLALEPDILLLDEPFGDLDPLTLREVSNYLKKINDTVGTTIILISHHVELIKEISDRAILIDEGKLLMDGNPEEICEKFIERSNSKFMNQ</sequence>
<dbReference type="InterPro" id="IPR003593">
    <property type="entry name" value="AAA+_ATPase"/>
</dbReference>
<evidence type="ECO:0000256" key="1">
    <source>
        <dbReference type="ARBA" id="ARBA00022741"/>
    </source>
</evidence>
<evidence type="ECO:0000313" key="4">
    <source>
        <dbReference type="EMBL" id="AVB76588.1"/>
    </source>
</evidence>
<protein>
    <submittedName>
        <fullName evidence="4">Arginine transport ATP-binding protein ArtM</fullName>
    </submittedName>
</protein>
<dbReference type="Pfam" id="PF00005">
    <property type="entry name" value="ABC_tran"/>
    <property type="match status" value="2"/>
</dbReference>
<feature type="domain" description="ABC transporter" evidence="3">
    <location>
        <begin position="28"/>
        <end position="269"/>
    </location>
</feature>
<name>A0A2L1CB36_METMI</name>
<gene>
    <name evidence="4" type="primary">artM</name>
    <name evidence="4" type="ORF">MMJJ_12070</name>
</gene>
<dbReference type="InterPro" id="IPR003439">
    <property type="entry name" value="ABC_transporter-like_ATP-bd"/>
</dbReference>
<dbReference type="GO" id="GO:0005524">
    <property type="term" value="F:ATP binding"/>
    <property type="evidence" value="ECO:0007669"/>
    <property type="project" value="UniProtKB-KW"/>
</dbReference>
<feature type="domain" description="ABC transporter" evidence="3">
    <location>
        <begin position="280"/>
        <end position="572"/>
    </location>
</feature>
<organism evidence="4 5">
    <name type="scientific">Methanococcus maripaludis</name>
    <name type="common">Methanococcus deltae</name>
    <dbReference type="NCBI Taxonomy" id="39152"/>
    <lineage>
        <taxon>Archaea</taxon>
        <taxon>Methanobacteriati</taxon>
        <taxon>Methanobacteriota</taxon>
        <taxon>Methanomada group</taxon>
        <taxon>Methanococci</taxon>
        <taxon>Methanococcales</taxon>
        <taxon>Methanococcaceae</taxon>
        <taxon>Methanococcus</taxon>
    </lineage>
</organism>
<dbReference type="InterPro" id="IPR027417">
    <property type="entry name" value="P-loop_NTPase"/>
</dbReference>
<dbReference type="EMBL" id="CP026606">
    <property type="protein sequence ID" value="AVB76588.1"/>
    <property type="molecule type" value="Genomic_DNA"/>
</dbReference>
<dbReference type="Gene3D" id="3.40.50.300">
    <property type="entry name" value="P-loop containing nucleotide triphosphate hydrolases"/>
    <property type="match status" value="2"/>
</dbReference>